<dbReference type="Gene3D" id="3.40.1260.10">
    <property type="entry name" value="DsrEFH-like"/>
    <property type="match status" value="1"/>
</dbReference>
<keyword evidence="1" id="KW-0472">Membrane</keyword>
<evidence type="ECO:0000313" key="2">
    <source>
        <dbReference type="EMBL" id="PSR34227.1"/>
    </source>
</evidence>
<dbReference type="InterPro" id="IPR032836">
    <property type="entry name" value="DsrE2-like"/>
</dbReference>
<dbReference type="PANTHER" id="PTHR34655:SF2">
    <property type="entry name" value="PEROXIREDOXIN FAMILY PROTEIN"/>
    <property type="match status" value="1"/>
</dbReference>
<comment type="caution">
    <text evidence="2">The sequence shown here is derived from an EMBL/GenBank/DDBJ whole genome shotgun (WGS) entry which is preliminary data.</text>
</comment>
<keyword evidence="1" id="KW-0812">Transmembrane</keyword>
<dbReference type="SUPFAM" id="SSF75169">
    <property type="entry name" value="DsrEFH-like"/>
    <property type="match status" value="1"/>
</dbReference>
<proteinExistence type="predicted"/>
<dbReference type="Pfam" id="PF13686">
    <property type="entry name" value="DrsE_2"/>
    <property type="match status" value="1"/>
</dbReference>
<protein>
    <submittedName>
        <fullName evidence="2">Peroxiredoxin family protein</fullName>
    </submittedName>
</protein>
<dbReference type="EMBL" id="PXYW01000011">
    <property type="protein sequence ID" value="PSR34227.1"/>
    <property type="molecule type" value="Genomic_DNA"/>
</dbReference>
<evidence type="ECO:0000256" key="1">
    <source>
        <dbReference type="SAM" id="Phobius"/>
    </source>
</evidence>
<dbReference type="Proteomes" id="UP000242972">
    <property type="component" value="Unassembled WGS sequence"/>
</dbReference>
<dbReference type="PANTHER" id="PTHR34655">
    <property type="entry name" value="CONSERVED WITHIN P. AEROPHILUM"/>
    <property type="match status" value="1"/>
</dbReference>
<feature type="transmembrane region" description="Helical" evidence="1">
    <location>
        <begin position="21"/>
        <end position="43"/>
    </location>
</feature>
<accession>A0A2T2XIC9</accession>
<gene>
    <name evidence="2" type="ORF">C7B46_06670</name>
</gene>
<name>A0A2T2XIC9_9FIRM</name>
<sequence length="154" mass="16895">MQDRLAIIVSKGSLDMAYPPFILATAAAAVDMECMLFFTFWGLDVIHKDKIDNLEVSIAGNPGMPTMAKVAGVVPFGTKMVSSMFKNQFAKSQVMPIREFVREAKELGVHMVACQMSMDVLGVKREDLVPEVEDVVGAATFLDFARDAKVSLFI</sequence>
<evidence type="ECO:0000313" key="3">
    <source>
        <dbReference type="Proteomes" id="UP000242972"/>
    </source>
</evidence>
<organism evidence="2 3">
    <name type="scientific">Sulfobacillus benefaciens</name>
    <dbReference type="NCBI Taxonomy" id="453960"/>
    <lineage>
        <taxon>Bacteria</taxon>
        <taxon>Bacillati</taxon>
        <taxon>Bacillota</taxon>
        <taxon>Clostridia</taxon>
        <taxon>Eubacteriales</taxon>
        <taxon>Clostridiales Family XVII. Incertae Sedis</taxon>
        <taxon>Sulfobacillus</taxon>
    </lineage>
</organism>
<keyword evidence="1" id="KW-1133">Transmembrane helix</keyword>
<dbReference type="AlphaFoldDB" id="A0A2T2XIC9"/>
<reference evidence="2 3" key="1">
    <citation type="journal article" date="2014" name="BMC Genomics">
        <title>Comparison of environmental and isolate Sulfobacillus genomes reveals diverse carbon, sulfur, nitrogen, and hydrogen metabolisms.</title>
        <authorList>
            <person name="Justice N.B."/>
            <person name="Norman A."/>
            <person name="Brown C.T."/>
            <person name="Singh A."/>
            <person name="Thomas B.C."/>
            <person name="Banfield J.F."/>
        </authorList>
    </citation>
    <scope>NUCLEOTIDE SEQUENCE [LARGE SCALE GENOMIC DNA]</scope>
    <source>
        <strain evidence="2">AMDSBA4</strain>
    </source>
</reference>
<dbReference type="InterPro" id="IPR027396">
    <property type="entry name" value="DsrEFH-like"/>
</dbReference>